<accession>L9V0P8</accession>
<name>L9V0P8_NATMM</name>
<organism evidence="1 2">
    <name type="scientific">Natrialba magadii (strain ATCC 43099 / DSM 3394 / CCM 3739 / CIP 104546 / IAM 13178 / JCM 8861 / NBRC 102185 / NCIMB 2190 / MS3)</name>
    <name type="common">Natronobacterium magadii</name>
    <dbReference type="NCBI Taxonomy" id="547559"/>
    <lineage>
        <taxon>Archaea</taxon>
        <taxon>Methanobacteriati</taxon>
        <taxon>Methanobacteriota</taxon>
        <taxon>Stenosarchaea group</taxon>
        <taxon>Halobacteria</taxon>
        <taxon>Halobacteriales</taxon>
        <taxon>Natrialbaceae</taxon>
        <taxon>Natrialba</taxon>
    </lineage>
</organism>
<reference evidence="1 2" key="1">
    <citation type="journal article" date="2014" name="PLoS Genet.">
        <title>Phylogenetically driven sequencing of extremely halophilic archaea reveals strategies for static and dynamic osmo-response.</title>
        <authorList>
            <person name="Becker E.A."/>
            <person name="Seitzer P.M."/>
            <person name="Tritt A."/>
            <person name="Larsen D."/>
            <person name="Krusor M."/>
            <person name="Yao A.I."/>
            <person name="Wu D."/>
            <person name="Madern D."/>
            <person name="Eisen J.A."/>
            <person name="Darling A.E."/>
            <person name="Facciotti M.T."/>
        </authorList>
    </citation>
    <scope>NUCLEOTIDE SEQUENCE [LARGE SCALE GENOMIC DNA]</scope>
    <source>
        <strain evidence="2">ATCC 43099 / DSM 3394 / CCM 3739 / CIP 104546 / IAM 13178 / JCM 8861 / NBRC 102185 / NCIMB 2190 / MS3</strain>
    </source>
</reference>
<proteinExistence type="predicted"/>
<dbReference type="Proteomes" id="UP000011543">
    <property type="component" value="Unassembled WGS sequence"/>
</dbReference>
<dbReference type="AlphaFoldDB" id="L9V0P8"/>
<evidence type="ECO:0000313" key="1">
    <source>
        <dbReference type="EMBL" id="ELY29928.1"/>
    </source>
</evidence>
<gene>
    <name evidence="1" type="ORF">C500_09969</name>
</gene>
<comment type="caution">
    <text evidence="1">The sequence shown here is derived from an EMBL/GenBank/DDBJ whole genome shotgun (WGS) entry which is preliminary data.</text>
</comment>
<dbReference type="EMBL" id="AOHS01000034">
    <property type="protein sequence ID" value="ELY29928.1"/>
    <property type="molecule type" value="Genomic_DNA"/>
</dbReference>
<sequence>MVKIILARWVHQFANPQAMTGISSRASTLVMGSAKATRYILEDHHFPLRLAKSLTRAAQMTWQSLNQKTVGNRRGQLLVRVEQKFLVLVSSRLTVSQTLRKTMKK</sequence>
<evidence type="ECO:0000313" key="2">
    <source>
        <dbReference type="Proteomes" id="UP000011543"/>
    </source>
</evidence>
<protein>
    <submittedName>
        <fullName evidence="1">Uncharacterized protein</fullName>
    </submittedName>
</protein>